<dbReference type="AlphaFoldDB" id="A0A7X0NIA5"/>
<proteinExistence type="predicted"/>
<comment type="caution">
    <text evidence="1">The sequence shown here is derived from an EMBL/GenBank/DDBJ whole genome shotgun (WGS) entry which is preliminary data.</text>
</comment>
<gene>
    <name evidence="1" type="ORF">HNQ55_002417</name>
</gene>
<protein>
    <submittedName>
        <fullName evidence="1">Uncharacterized protein</fullName>
    </submittedName>
</protein>
<accession>A0A7X0NIA5</accession>
<reference evidence="1 2" key="1">
    <citation type="submission" date="2020-08" db="EMBL/GenBank/DDBJ databases">
        <title>Genomic Encyclopedia of Type Strains, Phase IV (KMG-IV): sequencing the most valuable type-strain genomes for metagenomic binning, comparative biology and taxonomic classification.</title>
        <authorList>
            <person name="Goeker M."/>
        </authorList>
    </citation>
    <scope>NUCLEOTIDE SEQUENCE [LARGE SCALE GENOMIC DNA]</scope>
    <source>
        <strain evidence="1 2">DSM 26287</strain>
    </source>
</reference>
<keyword evidence="2" id="KW-1185">Reference proteome</keyword>
<dbReference type="EMBL" id="JACHHU010000021">
    <property type="protein sequence ID" value="MBB6543893.1"/>
    <property type="molecule type" value="Genomic_DNA"/>
</dbReference>
<name>A0A7X0NIA5_9GAMM</name>
<sequence length="49" mass="5445">MTFAPEAKNVFAGAALFLFTPSMIFAVNTLTSSKPARRVVMYSKRAYNK</sequence>
<organism evidence="1 2">
    <name type="scientific">Thalassotalea piscium</name>
    <dbReference type="NCBI Taxonomy" id="1230533"/>
    <lineage>
        <taxon>Bacteria</taxon>
        <taxon>Pseudomonadati</taxon>
        <taxon>Pseudomonadota</taxon>
        <taxon>Gammaproteobacteria</taxon>
        <taxon>Alteromonadales</taxon>
        <taxon>Colwelliaceae</taxon>
        <taxon>Thalassotalea</taxon>
    </lineage>
</organism>
<dbReference type="Proteomes" id="UP000537141">
    <property type="component" value="Unassembled WGS sequence"/>
</dbReference>
<evidence type="ECO:0000313" key="1">
    <source>
        <dbReference type="EMBL" id="MBB6543893.1"/>
    </source>
</evidence>
<evidence type="ECO:0000313" key="2">
    <source>
        <dbReference type="Proteomes" id="UP000537141"/>
    </source>
</evidence>